<evidence type="ECO:0000313" key="3">
    <source>
        <dbReference type="Proteomes" id="UP000292665"/>
    </source>
</evidence>
<evidence type="ECO:0000313" key="2">
    <source>
        <dbReference type="EMBL" id="RYS79173.1"/>
    </source>
</evidence>
<reference evidence="2 3" key="1">
    <citation type="journal article" date="2019" name="Science, e1252229">
        <title>Invertible promoters mediate bacterial phase variation, antibiotic resistance, and host adaptation in the gut.</title>
        <authorList>
            <person name="Jiang X."/>
            <person name="Hall A.B."/>
            <person name="Arthur T.D."/>
            <person name="Plichta D.R."/>
            <person name="Covington C.T."/>
            <person name="Poyet M."/>
            <person name="Crothers J."/>
            <person name="Moses P.L."/>
            <person name="Tolonen A.C."/>
            <person name="Vlamakis H."/>
            <person name="Alm E.J."/>
            <person name="Xavier R.J."/>
        </authorList>
    </citation>
    <scope>NUCLEOTIDE SEQUENCE [LARGE SCALE GENOMIC DNA]</scope>
    <source>
        <strain evidence="3">aa_0143</strain>
    </source>
</reference>
<comment type="caution">
    <text evidence="2">The sequence shown here is derived from an EMBL/GenBank/DDBJ whole genome shotgun (WGS) entry which is preliminary data.</text>
</comment>
<dbReference type="AlphaFoldDB" id="A0A4Q5C5C1"/>
<evidence type="ECO:0000259" key="1">
    <source>
        <dbReference type="Pfam" id="PF14594"/>
    </source>
</evidence>
<name>A0A4Q5C5C1_9FIRM</name>
<gene>
    <name evidence="2" type="ORF">EAI93_08800</name>
</gene>
<dbReference type="RefSeq" id="WP_129794933.1">
    <property type="nucleotide sequence ID" value="NZ_RCYR01000016.1"/>
</dbReference>
<feature type="domain" description="Gp28/Gp37-like" evidence="1">
    <location>
        <begin position="3"/>
        <end position="338"/>
    </location>
</feature>
<organism evidence="2 3">
    <name type="scientific">[Ruminococcus] torques</name>
    <dbReference type="NCBI Taxonomy" id="33039"/>
    <lineage>
        <taxon>Bacteria</taxon>
        <taxon>Bacillati</taxon>
        <taxon>Bacillota</taxon>
        <taxon>Clostridia</taxon>
        <taxon>Lachnospirales</taxon>
        <taxon>Lachnospiraceae</taxon>
        <taxon>Mediterraneibacter</taxon>
    </lineage>
</organism>
<sequence>MEIIIYDRNLYRLGTIENHTSLQWHRKYYECGTFELHAPATKKNIRLLQPGNVIRPKGKDEAAVIRGDQTEEESTLVNEVVRNGYFLPIYFNDRLTGPMFTFNGTCEDAMRYMINRMAAVPLLEVAPGIGDATKITFQATYKNVLTYLSKIARYCELGFRVVPDFKGKKMTFETYKGIDRTKKQGTKPRVIFSESYNNLNRAKHTYSDETAKTKIVVGGAGDGADRIYVTVGGGTGFDLREEFLDAKDINKDDFSTNAEYLEALRIRGEQYKAENAVIENIEAEVEAEVNFIYGTDYDLGDIVTVEKAKWNKVLNLRITELCEVYEYGGMYVVPTFGDALPTTINWDN</sequence>
<dbReference type="Pfam" id="PF14594">
    <property type="entry name" value="Sipho_Gp37"/>
    <property type="match status" value="1"/>
</dbReference>
<dbReference type="Proteomes" id="UP000292665">
    <property type="component" value="Unassembled WGS sequence"/>
</dbReference>
<accession>A0A4Q5C5C1</accession>
<protein>
    <recommendedName>
        <fullName evidence="1">Gp28/Gp37-like domain-containing protein</fullName>
    </recommendedName>
</protein>
<proteinExistence type="predicted"/>
<dbReference type="EMBL" id="RCYR01000016">
    <property type="protein sequence ID" value="RYS79173.1"/>
    <property type="molecule type" value="Genomic_DNA"/>
</dbReference>
<dbReference type="InterPro" id="IPR029432">
    <property type="entry name" value="Gp28/Gp37-like_dom"/>
</dbReference>